<accession>A0A9J5VZB9</accession>
<gene>
    <name evidence="2" type="ORF">H5410_064443</name>
</gene>
<comment type="caution">
    <text evidence="2">The sequence shown here is derived from an EMBL/GenBank/DDBJ whole genome shotgun (WGS) entry which is preliminary data.</text>
</comment>
<dbReference type="Pfam" id="PF08268">
    <property type="entry name" value="FBA_3"/>
    <property type="match status" value="1"/>
</dbReference>
<sequence>MAFHKANCVNGRSHYSGLGFCPISYQYKLVIFQCLYGFDVPKSERVKGSISSINGNDQSWRPLKWIDDSLEPGARSPACVNGVLYWSTNSTSVDYNRDLYDTTILVAFDVAKEESYLIEVPIQSEAHHVSIEEKEERFV</sequence>
<proteinExistence type="predicted"/>
<evidence type="ECO:0000313" key="2">
    <source>
        <dbReference type="EMBL" id="KAG5568541.1"/>
    </source>
</evidence>
<feature type="domain" description="F-box associated beta-propeller type 3" evidence="1">
    <location>
        <begin position="13"/>
        <end position="125"/>
    </location>
</feature>
<dbReference type="NCBIfam" id="TIGR01640">
    <property type="entry name" value="F_box_assoc_1"/>
    <property type="match status" value="1"/>
</dbReference>
<organism evidence="2 3">
    <name type="scientific">Solanum commersonii</name>
    <name type="common">Commerson's wild potato</name>
    <name type="synonym">Commerson's nightshade</name>
    <dbReference type="NCBI Taxonomy" id="4109"/>
    <lineage>
        <taxon>Eukaryota</taxon>
        <taxon>Viridiplantae</taxon>
        <taxon>Streptophyta</taxon>
        <taxon>Embryophyta</taxon>
        <taxon>Tracheophyta</taxon>
        <taxon>Spermatophyta</taxon>
        <taxon>Magnoliopsida</taxon>
        <taxon>eudicotyledons</taxon>
        <taxon>Gunneridae</taxon>
        <taxon>Pentapetalae</taxon>
        <taxon>asterids</taxon>
        <taxon>lamiids</taxon>
        <taxon>Solanales</taxon>
        <taxon>Solanaceae</taxon>
        <taxon>Solanoideae</taxon>
        <taxon>Solaneae</taxon>
        <taxon>Solanum</taxon>
    </lineage>
</organism>
<keyword evidence="3" id="KW-1185">Reference proteome</keyword>
<name>A0A9J5VZB9_SOLCO</name>
<dbReference type="InterPro" id="IPR017451">
    <property type="entry name" value="F-box-assoc_interact_dom"/>
</dbReference>
<dbReference type="InterPro" id="IPR013187">
    <property type="entry name" value="F-box-assoc_dom_typ3"/>
</dbReference>
<protein>
    <recommendedName>
        <fullName evidence="1">F-box associated beta-propeller type 3 domain-containing protein</fullName>
    </recommendedName>
</protein>
<evidence type="ECO:0000313" key="3">
    <source>
        <dbReference type="Proteomes" id="UP000824120"/>
    </source>
</evidence>
<reference evidence="2" key="1">
    <citation type="submission" date="2020-09" db="EMBL/GenBank/DDBJ databases">
        <title>De no assembly of potato wild relative species, Solanum commersonii.</title>
        <authorList>
            <person name="Cho K."/>
        </authorList>
    </citation>
    <scope>NUCLEOTIDE SEQUENCE</scope>
    <source>
        <strain evidence="2">LZ3.2</strain>
        <tissue evidence="2">Leaf</tissue>
    </source>
</reference>
<dbReference type="Proteomes" id="UP000824120">
    <property type="component" value="Unassembled WGS sequence"/>
</dbReference>
<evidence type="ECO:0000259" key="1">
    <source>
        <dbReference type="Pfam" id="PF08268"/>
    </source>
</evidence>
<dbReference type="EMBL" id="JACXVP010000095">
    <property type="protein sequence ID" value="KAG5568541.1"/>
    <property type="molecule type" value="Genomic_DNA"/>
</dbReference>
<dbReference type="AlphaFoldDB" id="A0A9J5VZB9"/>